<dbReference type="PANTHER" id="PTHR47396">
    <property type="entry name" value="TYPE I RESTRICTION ENZYME ECOKI R PROTEIN"/>
    <property type="match status" value="1"/>
</dbReference>
<protein>
    <submittedName>
        <fullName evidence="3">DEAD/DEAH box helicase</fullName>
    </submittedName>
</protein>
<dbReference type="CDD" id="cd18785">
    <property type="entry name" value="SF2_C"/>
    <property type="match status" value="1"/>
</dbReference>
<dbReference type="GO" id="GO:0003677">
    <property type="term" value="F:DNA binding"/>
    <property type="evidence" value="ECO:0007669"/>
    <property type="project" value="InterPro"/>
</dbReference>
<dbReference type="InterPro" id="IPR006935">
    <property type="entry name" value="Helicase/UvrB_N"/>
</dbReference>
<sequence>MIAVSPAMSPVVVSPSWYESTRTPMIMKAMHRYHRMRQWLTWTSTWRLVGTQRGRESRRTVAMAAPTSSAGALSQCVSTGSVKHDFYAGMMPAATTSALASWRFTGTLRHYQADVLERVDTDAGSPLHIVAPPGSGKTLLGLLLAVRRGRRAVVLAPTTTIRSQWARAAESLAPDAGAVSEDPGRLADLTVLTYQALSVLDAANPFARLAHRRWRDELEADGRSPEAAELWLAELESHNRSAYRRGIASRSRTLRRRLVRQDADVLAAALHPNALALIDRLVAHEVDTIVLDECHHLLDHWALVVATLVARLRAAGRDPLLIGLTATLPSPDDAEEYDNYTSLLGDVDYEVPVPAVVREGNLAPYRDLVRFAEPTAEELAFLAAHAEGLAVLLRTTFARDTGLQFLLDVLQPEPPPVPPRSELEPPPPAPSEDPVDARLAAAFAADFAGAEAASAMLATVAPQHPLVARVPDAARRPPNTDESLRLLARFALDRVLPDPARQAQWHRIRRILADFGYALTDRGVRRTRDPVDTMLASSLAKDYAACDILRLEREALGEERLRALVVTDFAEHGNKHGGLVGAAGALRTFATLVADAASSVLRPILVTGSRTRIATRDAAELVPALEALLGAPVAAAPLLESPDVSEVHAPGVGAAALVRAASVLLTRGAVHVVVGTRGLFGEGWDCPAVNTLIDLTAVSSASGTQQLRGRTLRLDPAWPEKVAHNWTVTALLPPSFPLQAQPDATRLRRKHARLWGLDVEDPSRVVRGLSITLSAAQRAAVDAVLAKDANVSVQALNAAAPLPERSATRARWRIGEEYLDREVVSALVPRRPQTPVFRTSAPASRAVGAAFGGVVAASALAGAGAASAGALVSPELGIVTGIAVLVAGVGNAVPLARTWRRTRAQLAPGSEPYRRIAGLVWDALRRAGRVTDVGSMIAVTEGETQAGLIPLTIEVPSATKADQHVFADAMAELLGPVRTPRFLLETGRGGRSAAVRWALRRAVRQGDEGHFLAVPSLIGRRREDAEAFAAAWELQVGPCVLHAMDRPGQLALMARARRGGSDVPAPVTREEWR</sequence>
<accession>A0A5J6L3J7</accession>
<keyword evidence="3" id="KW-0378">Hydrolase</keyword>
<keyword evidence="3" id="KW-0547">Nucleotide-binding</keyword>
<dbReference type="GO" id="GO:0005829">
    <property type="term" value="C:cytosol"/>
    <property type="evidence" value="ECO:0007669"/>
    <property type="project" value="TreeGrafter"/>
</dbReference>
<dbReference type="PROSITE" id="PS51192">
    <property type="entry name" value="HELICASE_ATP_BIND_1"/>
    <property type="match status" value="1"/>
</dbReference>
<evidence type="ECO:0000256" key="1">
    <source>
        <dbReference type="SAM" id="MobiDB-lite"/>
    </source>
</evidence>
<dbReference type="InterPro" id="IPR050742">
    <property type="entry name" value="Helicase_Restrict-Modif_Enz"/>
</dbReference>
<name>A0A5J6L3J7_9MICO</name>
<dbReference type="PANTHER" id="PTHR47396:SF1">
    <property type="entry name" value="ATP-DEPENDENT HELICASE IRC3-RELATED"/>
    <property type="match status" value="1"/>
</dbReference>
<dbReference type="InterPro" id="IPR014001">
    <property type="entry name" value="Helicase_ATP-bd"/>
</dbReference>
<gene>
    <name evidence="3" type="ORF">F6J85_07190</name>
</gene>
<organism evidence="3 4">
    <name type="scientific">Microbacterium lushaniae</name>
    <dbReference type="NCBI Taxonomy" id="2614639"/>
    <lineage>
        <taxon>Bacteria</taxon>
        <taxon>Bacillati</taxon>
        <taxon>Actinomycetota</taxon>
        <taxon>Actinomycetes</taxon>
        <taxon>Micrococcales</taxon>
        <taxon>Microbacteriaceae</taxon>
        <taxon>Microbacterium</taxon>
    </lineage>
</organism>
<evidence type="ECO:0000259" key="2">
    <source>
        <dbReference type="PROSITE" id="PS51192"/>
    </source>
</evidence>
<dbReference type="SMART" id="SM00487">
    <property type="entry name" value="DEXDc"/>
    <property type="match status" value="1"/>
</dbReference>
<keyword evidence="3" id="KW-0067">ATP-binding</keyword>
<dbReference type="SMART" id="SM00382">
    <property type="entry name" value="AAA"/>
    <property type="match status" value="1"/>
</dbReference>
<proteinExistence type="predicted"/>
<dbReference type="GO" id="GO:0016787">
    <property type="term" value="F:hydrolase activity"/>
    <property type="evidence" value="ECO:0007669"/>
    <property type="project" value="InterPro"/>
</dbReference>
<keyword evidence="4" id="KW-1185">Reference proteome</keyword>
<dbReference type="GO" id="GO:0005524">
    <property type="term" value="F:ATP binding"/>
    <property type="evidence" value="ECO:0007669"/>
    <property type="project" value="InterPro"/>
</dbReference>
<evidence type="ECO:0000313" key="4">
    <source>
        <dbReference type="Proteomes" id="UP000325516"/>
    </source>
</evidence>
<dbReference type="KEGG" id="mlz:F6J85_07190"/>
<keyword evidence="3" id="KW-0347">Helicase</keyword>
<dbReference type="Gene3D" id="3.40.50.300">
    <property type="entry name" value="P-loop containing nucleotide triphosphate hydrolases"/>
    <property type="match status" value="2"/>
</dbReference>
<reference evidence="4" key="1">
    <citation type="submission" date="2019-09" db="EMBL/GenBank/DDBJ databases">
        <title>Mumia zhuanghuii sp. nov. isolated from the intestinal contents of plateau pika (Ochotona curzoniae) in the Qinghai-Tibet plateau of China.</title>
        <authorList>
            <person name="Tian Z."/>
        </authorList>
    </citation>
    <scope>NUCLEOTIDE SEQUENCE [LARGE SCALE GENOMIC DNA]</scope>
    <source>
        <strain evidence="4">L-031</strain>
    </source>
</reference>
<dbReference type="Proteomes" id="UP000325516">
    <property type="component" value="Chromosome"/>
</dbReference>
<dbReference type="SUPFAM" id="SSF52540">
    <property type="entry name" value="P-loop containing nucleoside triphosphate hydrolases"/>
    <property type="match status" value="2"/>
</dbReference>
<evidence type="ECO:0000313" key="3">
    <source>
        <dbReference type="EMBL" id="QEW02912.1"/>
    </source>
</evidence>
<feature type="domain" description="Helicase ATP-binding" evidence="2">
    <location>
        <begin position="118"/>
        <end position="346"/>
    </location>
</feature>
<feature type="compositionally biased region" description="Pro residues" evidence="1">
    <location>
        <begin position="412"/>
        <end position="431"/>
    </location>
</feature>
<dbReference type="AlphaFoldDB" id="A0A5J6L3J7"/>
<dbReference type="EMBL" id="CP044232">
    <property type="protein sequence ID" value="QEW02912.1"/>
    <property type="molecule type" value="Genomic_DNA"/>
</dbReference>
<dbReference type="Pfam" id="PF04851">
    <property type="entry name" value="ResIII"/>
    <property type="match status" value="1"/>
</dbReference>
<dbReference type="GO" id="GO:0004386">
    <property type="term" value="F:helicase activity"/>
    <property type="evidence" value="ECO:0007669"/>
    <property type="project" value="UniProtKB-KW"/>
</dbReference>
<dbReference type="InterPro" id="IPR003593">
    <property type="entry name" value="AAA+_ATPase"/>
</dbReference>
<dbReference type="InterPro" id="IPR027417">
    <property type="entry name" value="P-loop_NTPase"/>
</dbReference>
<feature type="region of interest" description="Disordered" evidence="1">
    <location>
        <begin position="410"/>
        <end position="434"/>
    </location>
</feature>